<evidence type="ECO:0000313" key="2">
    <source>
        <dbReference type="Proteomes" id="UP001148838"/>
    </source>
</evidence>
<organism evidence="1 2">
    <name type="scientific">Periplaneta americana</name>
    <name type="common">American cockroach</name>
    <name type="synonym">Blatta americana</name>
    <dbReference type="NCBI Taxonomy" id="6978"/>
    <lineage>
        <taxon>Eukaryota</taxon>
        <taxon>Metazoa</taxon>
        <taxon>Ecdysozoa</taxon>
        <taxon>Arthropoda</taxon>
        <taxon>Hexapoda</taxon>
        <taxon>Insecta</taxon>
        <taxon>Pterygota</taxon>
        <taxon>Neoptera</taxon>
        <taxon>Polyneoptera</taxon>
        <taxon>Dictyoptera</taxon>
        <taxon>Blattodea</taxon>
        <taxon>Blattoidea</taxon>
        <taxon>Blattidae</taxon>
        <taxon>Blattinae</taxon>
        <taxon>Periplaneta</taxon>
    </lineage>
</organism>
<gene>
    <name evidence="1" type="ORF">ANN_10561</name>
</gene>
<keyword evidence="2" id="KW-1185">Reference proteome</keyword>
<proteinExistence type="predicted"/>
<dbReference type="InterPro" id="IPR036397">
    <property type="entry name" value="RNaseH_sf"/>
</dbReference>
<comment type="caution">
    <text evidence="1">The sequence shown here is derived from an EMBL/GenBank/DDBJ whole genome shotgun (WGS) entry which is preliminary data.</text>
</comment>
<accession>A0ABQ8TPC3</accession>
<name>A0ABQ8TPC3_PERAM</name>
<protein>
    <submittedName>
        <fullName evidence="1">Uncharacterized protein</fullName>
    </submittedName>
</protein>
<sequence>MDLREVGCDDRDWINLAQDRDRWRAYNAHLSESVATRRTIRRDCIEEARIPGGFVVITIKKWTQEMHDIDRGGRQTNARTHFDIGCHARIPTRNTILRWVASFRITGSTLKKKSPGRNSIALRLSEATIPRFNTLDYCIWGWMKDIVYQIRVQTGEELIQRILDAAATIRNKYVKLRNATRAVHTRANLCLQMQGGNF</sequence>
<dbReference type="Proteomes" id="UP001148838">
    <property type="component" value="Unassembled WGS sequence"/>
</dbReference>
<evidence type="ECO:0000313" key="1">
    <source>
        <dbReference type="EMBL" id="KAJ4448543.1"/>
    </source>
</evidence>
<dbReference type="Gene3D" id="3.30.420.10">
    <property type="entry name" value="Ribonuclease H-like superfamily/Ribonuclease H"/>
    <property type="match status" value="1"/>
</dbReference>
<dbReference type="EMBL" id="JAJSOF020000005">
    <property type="protein sequence ID" value="KAJ4448543.1"/>
    <property type="molecule type" value="Genomic_DNA"/>
</dbReference>
<dbReference type="PANTHER" id="PTHR47326:SF1">
    <property type="entry name" value="HTH PSQ-TYPE DOMAIN-CONTAINING PROTEIN"/>
    <property type="match status" value="1"/>
</dbReference>
<reference evidence="1 2" key="1">
    <citation type="journal article" date="2022" name="Allergy">
        <title>Genome assembly and annotation of Periplaneta americana reveal a comprehensive cockroach allergen profile.</title>
        <authorList>
            <person name="Wang L."/>
            <person name="Xiong Q."/>
            <person name="Saelim N."/>
            <person name="Wang L."/>
            <person name="Nong W."/>
            <person name="Wan A.T."/>
            <person name="Shi M."/>
            <person name="Liu X."/>
            <person name="Cao Q."/>
            <person name="Hui J.H.L."/>
            <person name="Sookrung N."/>
            <person name="Leung T.F."/>
            <person name="Tungtrongchitr A."/>
            <person name="Tsui S.K.W."/>
        </authorList>
    </citation>
    <scope>NUCLEOTIDE SEQUENCE [LARGE SCALE GENOMIC DNA]</scope>
    <source>
        <strain evidence="1">PWHHKU_190912</strain>
    </source>
</reference>
<dbReference type="PANTHER" id="PTHR47326">
    <property type="entry name" value="TRANSPOSABLE ELEMENT TC3 TRANSPOSASE-LIKE PROTEIN"/>
    <property type="match status" value="1"/>
</dbReference>